<dbReference type="Proteomes" id="UP000581135">
    <property type="component" value="Unassembled WGS sequence"/>
</dbReference>
<proteinExistence type="inferred from homology"/>
<keyword evidence="6" id="KW-0028">Amino-acid biosynthesis</keyword>
<dbReference type="InterPro" id="IPR023214">
    <property type="entry name" value="HAD_sf"/>
</dbReference>
<name>A0A839SRY7_9PROT</name>
<evidence type="ECO:0000256" key="7">
    <source>
        <dbReference type="ARBA" id="ARBA00022723"/>
    </source>
</evidence>
<evidence type="ECO:0000256" key="12">
    <source>
        <dbReference type="ARBA" id="ARBA00048138"/>
    </source>
</evidence>
<organism evidence="14 15">
    <name type="scientific">Limibacillus halophilus</name>
    <dbReference type="NCBI Taxonomy" id="1579333"/>
    <lineage>
        <taxon>Bacteria</taxon>
        <taxon>Pseudomonadati</taxon>
        <taxon>Pseudomonadota</taxon>
        <taxon>Alphaproteobacteria</taxon>
        <taxon>Rhodospirillales</taxon>
        <taxon>Rhodovibrionaceae</taxon>
        <taxon>Limibacillus</taxon>
    </lineage>
</organism>
<dbReference type="PANTHER" id="PTHR43344:SF2">
    <property type="entry name" value="PHOSPHOSERINE PHOSPHATASE"/>
    <property type="match status" value="1"/>
</dbReference>
<reference evidence="14 15" key="1">
    <citation type="submission" date="2020-08" db="EMBL/GenBank/DDBJ databases">
        <title>Genomic Encyclopedia of Type Strains, Phase III (KMG-III): the genomes of soil and plant-associated and newly described type strains.</title>
        <authorList>
            <person name="Whitman W."/>
        </authorList>
    </citation>
    <scope>NUCLEOTIDE SEQUENCE [LARGE SCALE GENOMIC DNA]</scope>
    <source>
        <strain evidence="14 15">CECT 8803</strain>
    </source>
</reference>
<keyword evidence="7" id="KW-0479">Metal-binding</keyword>
<dbReference type="GO" id="GO:0006564">
    <property type="term" value="P:L-serine biosynthetic process"/>
    <property type="evidence" value="ECO:0007669"/>
    <property type="project" value="UniProtKB-KW"/>
</dbReference>
<dbReference type="InterPro" id="IPR004469">
    <property type="entry name" value="PSP"/>
</dbReference>
<comment type="catalytic activity">
    <reaction evidence="13">
        <text>O-phospho-D-serine + H2O = D-serine + phosphate</text>
        <dbReference type="Rhea" id="RHEA:24873"/>
        <dbReference type="ChEBI" id="CHEBI:15377"/>
        <dbReference type="ChEBI" id="CHEBI:35247"/>
        <dbReference type="ChEBI" id="CHEBI:43474"/>
        <dbReference type="ChEBI" id="CHEBI:58680"/>
        <dbReference type="EC" id="3.1.3.3"/>
    </reaction>
</comment>
<evidence type="ECO:0000256" key="1">
    <source>
        <dbReference type="ARBA" id="ARBA00001946"/>
    </source>
</evidence>
<evidence type="ECO:0000256" key="2">
    <source>
        <dbReference type="ARBA" id="ARBA00005135"/>
    </source>
</evidence>
<dbReference type="Gene3D" id="3.40.50.1000">
    <property type="entry name" value="HAD superfamily/HAD-like"/>
    <property type="match status" value="1"/>
</dbReference>
<dbReference type="GO" id="GO:0005737">
    <property type="term" value="C:cytoplasm"/>
    <property type="evidence" value="ECO:0007669"/>
    <property type="project" value="TreeGrafter"/>
</dbReference>
<dbReference type="NCBIfam" id="TIGR00338">
    <property type="entry name" value="serB"/>
    <property type="match status" value="1"/>
</dbReference>
<dbReference type="RefSeq" id="WP_183415534.1">
    <property type="nucleotide sequence ID" value="NZ_JACHXA010000002.1"/>
</dbReference>
<comment type="similarity">
    <text evidence="3">Belongs to the HAD-like hydrolase superfamily. SerB family.</text>
</comment>
<evidence type="ECO:0000256" key="4">
    <source>
        <dbReference type="ARBA" id="ARBA00012640"/>
    </source>
</evidence>
<dbReference type="AlphaFoldDB" id="A0A839SRY7"/>
<keyword evidence="10" id="KW-0718">Serine biosynthesis</keyword>
<protein>
    <recommendedName>
        <fullName evidence="5">Phosphoserine phosphatase</fullName>
        <ecNumber evidence="4">3.1.3.3</ecNumber>
    </recommendedName>
    <alternativeName>
        <fullName evidence="11">O-phosphoserine phosphohydrolase</fullName>
    </alternativeName>
</protein>
<evidence type="ECO:0000256" key="8">
    <source>
        <dbReference type="ARBA" id="ARBA00022801"/>
    </source>
</evidence>
<evidence type="ECO:0000313" key="15">
    <source>
        <dbReference type="Proteomes" id="UP000581135"/>
    </source>
</evidence>
<comment type="catalytic activity">
    <reaction evidence="12">
        <text>O-phospho-L-serine + H2O = L-serine + phosphate</text>
        <dbReference type="Rhea" id="RHEA:21208"/>
        <dbReference type="ChEBI" id="CHEBI:15377"/>
        <dbReference type="ChEBI" id="CHEBI:33384"/>
        <dbReference type="ChEBI" id="CHEBI:43474"/>
        <dbReference type="ChEBI" id="CHEBI:57524"/>
        <dbReference type="EC" id="3.1.3.3"/>
    </reaction>
</comment>
<dbReference type="NCBIfam" id="TIGR01488">
    <property type="entry name" value="HAD-SF-IB"/>
    <property type="match status" value="1"/>
</dbReference>
<dbReference type="InterPro" id="IPR036412">
    <property type="entry name" value="HAD-like_sf"/>
</dbReference>
<dbReference type="GO" id="GO:0000287">
    <property type="term" value="F:magnesium ion binding"/>
    <property type="evidence" value="ECO:0007669"/>
    <property type="project" value="TreeGrafter"/>
</dbReference>
<comment type="caution">
    <text evidence="14">The sequence shown here is derived from an EMBL/GenBank/DDBJ whole genome shotgun (WGS) entry which is preliminary data.</text>
</comment>
<dbReference type="GO" id="GO:0036424">
    <property type="term" value="F:L-phosphoserine phosphatase activity"/>
    <property type="evidence" value="ECO:0007669"/>
    <property type="project" value="InterPro"/>
</dbReference>
<gene>
    <name evidence="14" type="ORF">FHR98_001011</name>
</gene>
<evidence type="ECO:0000256" key="9">
    <source>
        <dbReference type="ARBA" id="ARBA00022842"/>
    </source>
</evidence>
<evidence type="ECO:0000256" key="13">
    <source>
        <dbReference type="ARBA" id="ARBA00048523"/>
    </source>
</evidence>
<dbReference type="SUPFAM" id="SSF56784">
    <property type="entry name" value="HAD-like"/>
    <property type="match status" value="1"/>
</dbReference>
<evidence type="ECO:0000256" key="3">
    <source>
        <dbReference type="ARBA" id="ARBA00009184"/>
    </source>
</evidence>
<evidence type="ECO:0000256" key="11">
    <source>
        <dbReference type="ARBA" id="ARBA00031693"/>
    </source>
</evidence>
<keyword evidence="15" id="KW-1185">Reference proteome</keyword>
<dbReference type="UniPathway" id="UPA00135">
    <property type="reaction ID" value="UER00198"/>
</dbReference>
<dbReference type="EMBL" id="JACHXA010000002">
    <property type="protein sequence ID" value="MBB3064739.1"/>
    <property type="molecule type" value="Genomic_DNA"/>
</dbReference>
<evidence type="ECO:0000256" key="6">
    <source>
        <dbReference type="ARBA" id="ARBA00022605"/>
    </source>
</evidence>
<dbReference type="Pfam" id="PF12710">
    <property type="entry name" value="HAD"/>
    <property type="match status" value="1"/>
</dbReference>
<dbReference type="EC" id="3.1.3.3" evidence="4"/>
<dbReference type="InterPro" id="IPR050582">
    <property type="entry name" value="HAD-like_SerB"/>
</dbReference>
<dbReference type="SFLD" id="SFLDF00029">
    <property type="entry name" value="phosphoserine_phosphatase"/>
    <property type="match status" value="1"/>
</dbReference>
<dbReference type="PANTHER" id="PTHR43344">
    <property type="entry name" value="PHOSPHOSERINE PHOSPHATASE"/>
    <property type="match status" value="1"/>
</dbReference>
<evidence type="ECO:0000256" key="5">
    <source>
        <dbReference type="ARBA" id="ARBA00015196"/>
    </source>
</evidence>
<dbReference type="SFLD" id="SFLDG01136">
    <property type="entry name" value="C1.6:_Phosphoserine_Phosphatas"/>
    <property type="match status" value="1"/>
</dbReference>
<dbReference type="SFLD" id="SFLDG01137">
    <property type="entry name" value="C1.6.1:_Phosphoserine_Phosphat"/>
    <property type="match status" value="1"/>
</dbReference>
<evidence type="ECO:0000256" key="10">
    <source>
        <dbReference type="ARBA" id="ARBA00023299"/>
    </source>
</evidence>
<keyword evidence="8 14" id="KW-0378">Hydrolase</keyword>
<comment type="cofactor">
    <cofactor evidence="1">
        <name>Mg(2+)</name>
        <dbReference type="ChEBI" id="CHEBI:18420"/>
    </cofactor>
</comment>
<sequence length="291" mass="31876">MDNVLTLLGTPLAEWQVSAVAEALEINNDQIVWLAEGQAADLFFEHIEPEEAEADARRILEDSEVDMAAQPVPGRRKRLLIADMESTIIEEEMLDELAEMAGLGDAIAEITARSMSGELDFEQSLKQRVALLEGLPLSLLEEAAELMTVNPGGRRLVQTMRQHGAYTMLVSGGFKVFTDRVHEALGFHESRANDLLHSGALLTGSVRDPVLDRNAKLTAMREACSEHHLQLSEAVAVGDGANDLAMVTSAGMGVAYRGKAILREAARFKLDHFDLTGLLYYQGYKASDIRD</sequence>
<comment type="pathway">
    <text evidence="2">Amino-acid biosynthesis; L-serine biosynthesis; L-serine from 3-phospho-D-glycerate: step 3/3.</text>
</comment>
<keyword evidence="9" id="KW-0460">Magnesium</keyword>
<accession>A0A839SRY7</accession>
<dbReference type="SFLD" id="SFLDS00003">
    <property type="entry name" value="Haloacid_Dehalogenase"/>
    <property type="match status" value="1"/>
</dbReference>
<evidence type="ECO:0000313" key="14">
    <source>
        <dbReference type="EMBL" id="MBB3064739.1"/>
    </source>
</evidence>